<sequence>MELGIQNLKEYFKKITKGVYSPSENEDILKNILRCAAKAIEQFNKHAIHDDIKSRNFVITDENDLNSIKLIDFNLSKLIDQNTTTVFTADIRGFCFMIRSLIGNSFNHNQNGIFERIYNGRKDISSMTAIIKFLDGECDGFNYERGYLNEDRIWCEYLNDN</sequence>
<dbReference type="Proteomes" id="UP000095281">
    <property type="component" value="Unplaced"/>
</dbReference>
<organism evidence="2 3">
    <name type="scientific">Meloidogyne hapla</name>
    <name type="common">Root-knot nematode worm</name>
    <dbReference type="NCBI Taxonomy" id="6305"/>
    <lineage>
        <taxon>Eukaryota</taxon>
        <taxon>Metazoa</taxon>
        <taxon>Ecdysozoa</taxon>
        <taxon>Nematoda</taxon>
        <taxon>Chromadorea</taxon>
        <taxon>Rhabditida</taxon>
        <taxon>Tylenchina</taxon>
        <taxon>Tylenchomorpha</taxon>
        <taxon>Tylenchoidea</taxon>
        <taxon>Meloidogynidae</taxon>
        <taxon>Meloidogyninae</taxon>
        <taxon>Meloidogyne</taxon>
    </lineage>
</organism>
<keyword evidence="2" id="KW-1185">Reference proteome</keyword>
<dbReference type="Gene3D" id="1.10.510.10">
    <property type="entry name" value="Transferase(Phosphotransferase) domain 1"/>
    <property type="match status" value="1"/>
</dbReference>
<reference evidence="3" key="1">
    <citation type="submission" date="2016-11" db="UniProtKB">
        <authorList>
            <consortium name="WormBaseParasite"/>
        </authorList>
    </citation>
    <scope>IDENTIFICATION</scope>
</reference>
<dbReference type="InterPro" id="IPR000719">
    <property type="entry name" value="Prot_kinase_dom"/>
</dbReference>
<dbReference type="AlphaFoldDB" id="A0A1I8BXA3"/>
<dbReference type="SUPFAM" id="SSF56112">
    <property type="entry name" value="Protein kinase-like (PK-like)"/>
    <property type="match status" value="1"/>
</dbReference>
<protein>
    <submittedName>
        <fullName evidence="3">Protein kinase domain-containing protein</fullName>
    </submittedName>
</protein>
<dbReference type="GO" id="GO:0005524">
    <property type="term" value="F:ATP binding"/>
    <property type="evidence" value="ECO:0007669"/>
    <property type="project" value="InterPro"/>
</dbReference>
<proteinExistence type="predicted"/>
<name>A0A1I8BXA3_MELHA</name>
<evidence type="ECO:0000259" key="1">
    <source>
        <dbReference type="PROSITE" id="PS50011"/>
    </source>
</evidence>
<accession>A0A1I8BXA3</accession>
<feature type="domain" description="Protein kinase" evidence="1">
    <location>
        <begin position="1"/>
        <end position="161"/>
    </location>
</feature>
<evidence type="ECO:0000313" key="3">
    <source>
        <dbReference type="WBParaSite" id="MhA1_Contig749.frz3.gene2"/>
    </source>
</evidence>
<dbReference type="GO" id="GO:0004672">
    <property type="term" value="F:protein kinase activity"/>
    <property type="evidence" value="ECO:0007669"/>
    <property type="project" value="InterPro"/>
</dbReference>
<dbReference type="InterPro" id="IPR011009">
    <property type="entry name" value="Kinase-like_dom_sf"/>
</dbReference>
<dbReference type="PROSITE" id="PS50011">
    <property type="entry name" value="PROTEIN_KINASE_DOM"/>
    <property type="match status" value="1"/>
</dbReference>
<evidence type="ECO:0000313" key="2">
    <source>
        <dbReference type="Proteomes" id="UP000095281"/>
    </source>
</evidence>
<dbReference type="WBParaSite" id="MhA1_Contig749.frz3.gene2">
    <property type="protein sequence ID" value="MhA1_Contig749.frz3.gene2"/>
    <property type="gene ID" value="MhA1_Contig749.frz3.gene2"/>
</dbReference>